<evidence type="ECO:0000313" key="6">
    <source>
        <dbReference type="EMBL" id="AQQ60234.1"/>
    </source>
</evidence>
<dbReference type="GO" id="GO:0030170">
    <property type="term" value="F:pyridoxal phosphate binding"/>
    <property type="evidence" value="ECO:0007669"/>
    <property type="project" value="UniProtKB-UniRule"/>
</dbReference>
<proteinExistence type="inferred from homology"/>
<dbReference type="KEGG" id="hbl:XJ32_09195"/>
<feature type="modified residue" description="N6-(pyridoxal phosphate)lysine" evidence="2 3">
    <location>
        <position position="33"/>
    </location>
</feature>
<dbReference type="PROSITE" id="PS01211">
    <property type="entry name" value="UPF0001"/>
    <property type="match status" value="1"/>
</dbReference>
<evidence type="ECO:0000256" key="1">
    <source>
        <dbReference type="ARBA" id="ARBA00022898"/>
    </source>
</evidence>
<dbReference type="Pfam" id="PF01168">
    <property type="entry name" value="Ala_racemase_N"/>
    <property type="match status" value="1"/>
</dbReference>
<comment type="cofactor">
    <cofactor evidence="3">
        <name>pyridoxal 5'-phosphate</name>
        <dbReference type="ChEBI" id="CHEBI:597326"/>
    </cofactor>
</comment>
<dbReference type="AlphaFoldDB" id="A0A1Q2LID2"/>
<dbReference type="NCBIfam" id="TIGR00044">
    <property type="entry name" value="YggS family pyridoxal phosphate-dependent enzyme"/>
    <property type="match status" value="1"/>
</dbReference>
<dbReference type="InterPro" id="IPR011078">
    <property type="entry name" value="PyrdxlP_homeostasis"/>
</dbReference>
<dbReference type="Proteomes" id="UP000188298">
    <property type="component" value="Chromosome"/>
</dbReference>
<evidence type="ECO:0000256" key="2">
    <source>
        <dbReference type="HAMAP-Rule" id="MF_02087"/>
    </source>
</evidence>
<evidence type="ECO:0000256" key="3">
    <source>
        <dbReference type="PIRSR" id="PIRSR004848-1"/>
    </source>
</evidence>
<dbReference type="InterPro" id="IPR001608">
    <property type="entry name" value="Ala_racemase_N"/>
</dbReference>
<comment type="similarity">
    <text evidence="2 4">Belongs to the pyridoxal phosphate-binding protein YggS/PROSC family.</text>
</comment>
<dbReference type="PANTHER" id="PTHR10146:SF14">
    <property type="entry name" value="PYRIDOXAL PHOSPHATE HOMEOSTASIS PROTEIN"/>
    <property type="match status" value="1"/>
</dbReference>
<dbReference type="RefSeq" id="WP_077389256.1">
    <property type="nucleotide sequence ID" value="NZ_CP019645.1"/>
</dbReference>
<dbReference type="PANTHER" id="PTHR10146">
    <property type="entry name" value="PROLINE SYNTHETASE CO-TRANSCRIBED BACTERIAL HOMOLOG PROTEIN"/>
    <property type="match status" value="1"/>
</dbReference>
<dbReference type="CDD" id="cd00635">
    <property type="entry name" value="PLPDE_III_YBL036c_like"/>
    <property type="match status" value="1"/>
</dbReference>
<reference evidence="6 7" key="1">
    <citation type="submission" date="2017-02" db="EMBL/GenBank/DDBJ databases">
        <title>Whole genome sequencing of Helicobacter bilis strain AAQJH.</title>
        <authorList>
            <person name="Conlan S."/>
            <person name="Thomas P.J."/>
            <person name="Mullikin J."/>
            <person name="Palmore T.N."/>
            <person name="Frank K.M."/>
            <person name="Segre J.A."/>
        </authorList>
    </citation>
    <scope>NUCLEOTIDE SEQUENCE [LARGE SCALE GENOMIC DNA]</scope>
    <source>
        <strain evidence="6 7">AAQJH</strain>
    </source>
</reference>
<dbReference type="SUPFAM" id="SSF51419">
    <property type="entry name" value="PLP-binding barrel"/>
    <property type="match status" value="1"/>
</dbReference>
<dbReference type="InterPro" id="IPR029066">
    <property type="entry name" value="PLP-binding_barrel"/>
</dbReference>
<name>A0A1Q2LID2_9HELI</name>
<accession>A0A1Q2LID2</accession>
<gene>
    <name evidence="6" type="ORF">XJ32_09195</name>
</gene>
<comment type="function">
    <text evidence="2">Pyridoxal 5'-phosphate (PLP)-binding protein, which is involved in PLP homeostasis.</text>
</comment>
<sequence>MICENLAKTLESIEKIKERYNRKDSIKLIAVSKYSNIDAIQQAFSCGQIAFGENKVQDLMAKSRSLSTHNIEWHFIGTLQENKINMLIQIKPALLHSLHSLKLAHALQKRLMREDYKMKALLQVNSANEDSKSGFCVESAFSSYLEILETCPNIELNGLMCMGANSDDKALIEKGFLQTQNLYERLKPYNANILSMGMSSDYEIAIACGSNHLRIGSSIFRG</sequence>
<dbReference type="EMBL" id="CP019645">
    <property type="protein sequence ID" value="AQQ60234.1"/>
    <property type="molecule type" value="Genomic_DNA"/>
</dbReference>
<evidence type="ECO:0000259" key="5">
    <source>
        <dbReference type="Pfam" id="PF01168"/>
    </source>
</evidence>
<feature type="domain" description="Alanine racemase N-terminal" evidence="5">
    <location>
        <begin position="12"/>
        <end position="220"/>
    </location>
</feature>
<dbReference type="Gene3D" id="3.20.20.10">
    <property type="entry name" value="Alanine racemase"/>
    <property type="match status" value="1"/>
</dbReference>
<keyword evidence="1 2" id="KW-0663">Pyridoxal phosphate</keyword>
<evidence type="ECO:0000313" key="7">
    <source>
        <dbReference type="Proteomes" id="UP000188298"/>
    </source>
</evidence>
<evidence type="ECO:0000256" key="4">
    <source>
        <dbReference type="RuleBase" id="RU004514"/>
    </source>
</evidence>
<protein>
    <recommendedName>
        <fullName evidence="2">Pyridoxal phosphate homeostasis protein</fullName>
        <shortName evidence="2">PLP homeostasis protein</shortName>
    </recommendedName>
</protein>
<organism evidence="6 7">
    <name type="scientific">Helicobacter bilis</name>
    <dbReference type="NCBI Taxonomy" id="37372"/>
    <lineage>
        <taxon>Bacteria</taxon>
        <taxon>Pseudomonadati</taxon>
        <taxon>Campylobacterota</taxon>
        <taxon>Epsilonproteobacteria</taxon>
        <taxon>Campylobacterales</taxon>
        <taxon>Helicobacteraceae</taxon>
        <taxon>Helicobacter</taxon>
    </lineage>
</organism>
<dbReference type="FunFam" id="3.20.20.10:FF:000018">
    <property type="entry name" value="Pyridoxal phosphate homeostasis protein"/>
    <property type="match status" value="1"/>
</dbReference>
<dbReference type="PIRSF" id="PIRSF004848">
    <property type="entry name" value="YBL036c_PLPDEIII"/>
    <property type="match status" value="1"/>
</dbReference>
<dbReference type="HAMAP" id="MF_02087">
    <property type="entry name" value="PLP_homeostasis"/>
    <property type="match status" value="1"/>
</dbReference>